<reference evidence="2 3" key="1">
    <citation type="submission" date="2016-11" db="EMBL/GenBank/DDBJ databases">
        <title>Draft Genome Sequences of Nine Cyanobacterial Strains from Diverse Habitats.</title>
        <authorList>
            <person name="Zhu T."/>
            <person name="Hou S."/>
            <person name="Lu X."/>
            <person name="Hess W.R."/>
        </authorList>
    </citation>
    <scope>NUCLEOTIDE SEQUENCE [LARGE SCALE GENOMIC DNA]</scope>
    <source>
        <strain evidence="2 3">NIES-30</strain>
    </source>
</reference>
<dbReference type="EMBL" id="MRCG01000003">
    <property type="protein sequence ID" value="OKH49450.1"/>
    <property type="molecule type" value="Genomic_DNA"/>
</dbReference>
<keyword evidence="3" id="KW-1185">Reference proteome</keyword>
<accession>A0A1U7J842</accession>
<name>A0A1U7J842_9CYAN</name>
<feature type="region of interest" description="Disordered" evidence="1">
    <location>
        <begin position="100"/>
        <end position="119"/>
    </location>
</feature>
<dbReference type="Proteomes" id="UP000185557">
    <property type="component" value="Unassembled WGS sequence"/>
</dbReference>
<proteinExistence type="predicted"/>
<organism evidence="2 3">
    <name type="scientific">Phormidium tenue NIES-30</name>
    <dbReference type="NCBI Taxonomy" id="549789"/>
    <lineage>
        <taxon>Bacteria</taxon>
        <taxon>Bacillati</taxon>
        <taxon>Cyanobacteriota</taxon>
        <taxon>Cyanophyceae</taxon>
        <taxon>Oscillatoriophycideae</taxon>
        <taxon>Oscillatoriales</taxon>
        <taxon>Oscillatoriaceae</taxon>
        <taxon>Phormidium</taxon>
    </lineage>
</organism>
<evidence type="ECO:0000313" key="2">
    <source>
        <dbReference type="EMBL" id="OKH49450.1"/>
    </source>
</evidence>
<evidence type="ECO:0000256" key="1">
    <source>
        <dbReference type="SAM" id="MobiDB-lite"/>
    </source>
</evidence>
<comment type="caution">
    <text evidence="2">The sequence shown here is derived from an EMBL/GenBank/DDBJ whole genome shotgun (WGS) entry which is preliminary data.</text>
</comment>
<dbReference type="AlphaFoldDB" id="A0A1U7J842"/>
<dbReference type="RefSeq" id="WP_073607557.1">
    <property type="nucleotide sequence ID" value="NZ_MRCG01000003.1"/>
</dbReference>
<dbReference type="OrthoDB" id="531848at2"/>
<sequence>MPSTDTTRRLRPDYLDQDVASLRGARTIADYTSARPETTIEGLQSSYAEMIAAQDEETAIMVRARAAADKARLAEWQFHQNVLAMKELVRGVYGSDSNEAQAIGYKKKSERKRPRRSAA</sequence>
<gene>
    <name evidence="2" type="ORF">NIES30_06270</name>
</gene>
<protein>
    <submittedName>
        <fullName evidence="2">Uncharacterized protein</fullName>
    </submittedName>
</protein>
<evidence type="ECO:0000313" key="3">
    <source>
        <dbReference type="Proteomes" id="UP000185557"/>
    </source>
</evidence>
<feature type="compositionally biased region" description="Basic residues" evidence="1">
    <location>
        <begin position="105"/>
        <end position="119"/>
    </location>
</feature>